<gene>
    <name evidence="1" type="ORF">Pint_10981</name>
</gene>
<accession>A0ACC0XHE9</accession>
<proteinExistence type="predicted"/>
<evidence type="ECO:0000313" key="2">
    <source>
        <dbReference type="Proteomes" id="UP001163603"/>
    </source>
</evidence>
<dbReference type="EMBL" id="CM047747">
    <property type="protein sequence ID" value="KAJ0017794.1"/>
    <property type="molecule type" value="Genomic_DNA"/>
</dbReference>
<keyword evidence="2" id="KW-1185">Reference proteome</keyword>
<sequence length="50" mass="6295">MLKVLDHVLKTEILTHTYFSLRRMYKGYNRSCMKRWNSILFWKMLLRKML</sequence>
<evidence type="ECO:0000313" key="1">
    <source>
        <dbReference type="EMBL" id="KAJ0017794.1"/>
    </source>
</evidence>
<protein>
    <submittedName>
        <fullName evidence="1">Uncharacterized protein</fullName>
    </submittedName>
</protein>
<comment type="caution">
    <text evidence="1">The sequence shown here is derived from an EMBL/GenBank/DDBJ whole genome shotgun (WGS) entry which is preliminary data.</text>
</comment>
<dbReference type="Proteomes" id="UP001163603">
    <property type="component" value="Chromosome 12"/>
</dbReference>
<reference evidence="2" key="1">
    <citation type="journal article" date="2023" name="G3 (Bethesda)">
        <title>Genome assembly and association tests identify interacting loci associated with vigor, precocity, and sex in interspecific pistachio rootstocks.</title>
        <authorList>
            <person name="Palmer W."/>
            <person name="Jacygrad E."/>
            <person name="Sagayaradj S."/>
            <person name="Cavanaugh K."/>
            <person name="Han R."/>
            <person name="Bertier L."/>
            <person name="Beede B."/>
            <person name="Kafkas S."/>
            <person name="Golino D."/>
            <person name="Preece J."/>
            <person name="Michelmore R."/>
        </authorList>
    </citation>
    <scope>NUCLEOTIDE SEQUENCE [LARGE SCALE GENOMIC DNA]</scope>
</reference>
<organism evidence="1 2">
    <name type="scientific">Pistacia integerrima</name>
    <dbReference type="NCBI Taxonomy" id="434235"/>
    <lineage>
        <taxon>Eukaryota</taxon>
        <taxon>Viridiplantae</taxon>
        <taxon>Streptophyta</taxon>
        <taxon>Embryophyta</taxon>
        <taxon>Tracheophyta</taxon>
        <taxon>Spermatophyta</taxon>
        <taxon>Magnoliopsida</taxon>
        <taxon>eudicotyledons</taxon>
        <taxon>Gunneridae</taxon>
        <taxon>Pentapetalae</taxon>
        <taxon>rosids</taxon>
        <taxon>malvids</taxon>
        <taxon>Sapindales</taxon>
        <taxon>Anacardiaceae</taxon>
        <taxon>Pistacia</taxon>
    </lineage>
</organism>
<name>A0ACC0XHE9_9ROSI</name>